<organism evidence="1 2">
    <name type="scientific">Enterocloster aldenensis</name>
    <dbReference type="NCBI Taxonomy" id="358742"/>
    <lineage>
        <taxon>Bacteria</taxon>
        <taxon>Bacillati</taxon>
        <taxon>Bacillota</taxon>
        <taxon>Clostridia</taxon>
        <taxon>Lachnospirales</taxon>
        <taxon>Lachnospiraceae</taxon>
        <taxon>Enterocloster</taxon>
    </lineage>
</organism>
<protein>
    <recommendedName>
        <fullName evidence="3">Phage protein</fullName>
    </recommendedName>
</protein>
<evidence type="ECO:0000313" key="1">
    <source>
        <dbReference type="EMBL" id="NSJ52266.1"/>
    </source>
</evidence>
<name>A0ABX2HS99_9FIRM</name>
<dbReference type="Proteomes" id="UP000669239">
    <property type="component" value="Unassembled WGS sequence"/>
</dbReference>
<evidence type="ECO:0000313" key="2">
    <source>
        <dbReference type="Proteomes" id="UP000669239"/>
    </source>
</evidence>
<evidence type="ECO:0008006" key="3">
    <source>
        <dbReference type="Google" id="ProtNLM"/>
    </source>
</evidence>
<comment type="caution">
    <text evidence="1">The sequence shown here is derived from an EMBL/GenBank/DDBJ whole genome shotgun (WGS) entry which is preliminary data.</text>
</comment>
<accession>A0ABX2HS99</accession>
<sequence>MKLSKEIAEKAAEYAAAKEKSDRLFEELQQWFSVNADMDDCCLYGFGVSEEPEGEEQEEGEYCNQNQRCEDSFDGTYYWAIEGSPKYVWANYLI</sequence>
<dbReference type="EMBL" id="JAAITT010000062">
    <property type="protein sequence ID" value="NSJ52266.1"/>
    <property type="molecule type" value="Genomic_DNA"/>
</dbReference>
<proteinExistence type="predicted"/>
<dbReference type="RefSeq" id="WP_165643151.1">
    <property type="nucleotide sequence ID" value="NZ_JAAITT010000062.1"/>
</dbReference>
<gene>
    <name evidence="1" type="ORF">G5B36_26815</name>
</gene>
<reference evidence="1 2" key="1">
    <citation type="journal article" date="2020" name="Cell Host Microbe">
        <title>Functional and Genomic Variation between Human-Derived Isolates of Lachnospiraceae Reveals Inter- and Intra-Species Diversity.</title>
        <authorList>
            <person name="Sorbara M.T."/>
            <person name="Littmann E.R."/>
            <person name="Fontana E."/>
            <person name="Moody T.U."/>
            <person name="Kohout C.E."/>
            <person name="Gjonbalaj M."/>
            <person name="Eaton V."/>
            <person name="Seok R."/>
            <person name="Leiner I.M."/>
            <person name="Pamer E.G."/>
        </authorList>
    </citation>
    <scope>NUCLEOTIDE SEQUENCE [LARGE SCALE GENOMIC DNA]</scope>
    <source>
        <strain evidence="1 2">MSK.1.17</strain>
    </source>
</reference>
<keyword evidence="2" id="KW-1185">Reference proteome</keyword>